<feature type="domain" description="HTH gntR-type" evidence="4">
    <location>
        <begin position="13"/>
        <end position="81"/>
    </location>
</feature>
<comment type="caution">
    <text evidence="5">The sequence shown here is derived from an EMBL/GenBank/DDBJ whole genome shotgun (WGS) entry which is preliminary data.</text>
</comment>
<dbReference type="InterPro" id="IPR036388">
    <property type="entry name" value="WH-like_DNA-bd_sf"/>
</dbReference>
<dbReference type="AlphaFoldDB" id="A0A9D0YUG4"/>
<dbReference type="PANTHER" id="PTHR38445:SF9">
    <property type="entry name" value="HTH-TYPE TRANSCRIPTIONAL REPRESSOR YTRA"/>
    <property type="match status" value="1"/>
</dbReference>
<dbReference type="GO" id="GO:0003700">
    <property type="term" value="F:DNA-binding transcription factor activity"/>
    <property type="evidence" value="ECO:0007669"/>
    <property type="project" value="InterPro"/>
</dbReference>
<evidence type="ECO:0000313" key="6">
    <source>
        <dbReference type="Proteomes" id="UP000886879"/>
    </source>
</evidence>
<dbReference type="Pfam" id="PF00392">
    <property type="entry name" value="GntR"/>
    <property type="match status" value="1"/>
</dbReference>
<dbReference type="InterPro" id="IPR000524">
    <property type="entry name" value="Tscrpt_reg_HTH_GntR"/>
</dbReference>
<accession>A0A9D0YUG4</accession>
<dbReference type="SMART" id="SM00345">
    <property type="entry name" value="HTH_GNTR"/>
    <property type="match status" value="1"/>
</dbReference>
<dbReference type="Proteomes" id="UP000886879">
    <property type="component" value="Unassembled WGS sequence"/>
</dbReference>
<dbReference type="PANTHER" id="PTHR38445">
    <property type="entry name" value="HTH-TYPE TRANSCRIPTIONAL REPRESSOR YTRA"/>
    <property type="match status" value="1"/>
</dbReference>
<dbReference type="EMBL" id="DVFO01000090">
    <property type="protein sequence ID" value="HIQ61591.1"/>
    <property type="molecule type" value="Genomic_DNA"/>
</dbReference>
<sequence length="127" mass="14176">MVRFDDLRLRDGAPIYLQIMEHLKAGIAAGTVQDGDELPSRRTLSALLGVNPNTIQKAFRLLEDEGLISSRTGSKSCVCLSDQQSQAMQQQLPNTQTLEYIEKMRAMGLTRSQTIALIETLWKEDVP</sequence>
<keyword evidence="2" id="KW-0238">DNA-binding</keyword>
<evidence type="ECO:0000256" key="1">
    <source>
        <dbReference type="ARBA" id="ARBA00023015"/>
    </source>
</evidence>
<gene>
    <name evidence="5" type="ORF">IAD31_08385</name>
</gene>
<dbReference type="PRINTS" id="PR00035">
    <property type="entry name" value="HTHGNTR"/>
</dbReference>
<dbReference type="SUPFAM" id="SSF46785">
    <property type="entry name" value="Winged helix' DNA-binding domain"/>
    <property type="match status" value="1"/>
</dbReference>
<organism evidence="5 6">
    <name type="scientific">Candidatus Enterenecus faecium</name>
    <dbReference type="NCBI Taxonomy" id="2840780"/>
    <lineage>
        <taxon>Bacteria</taxon>
        <taxon>Bacillati</taxon>
        <taxon>Bacillota</taxon>
        <taxon>Clostridia</taxon>
        <taxon>Eubacteriales</taxon>
        <taxon>Candidatus Enterenecus</taxon>
    </lineage>
</organism>
<protein>
    <submittedName>
        <fullName evidence="5">GntR family transcriptional regulator</fullName>
    </submittedName>
</protein>
<reference evidence="5" key="2">
    <citation type="journal article" date="2021" name="PeerJ">
        <title>Extensive microbial diversity within the chicken gut microbiome revealed by metagenomics and culture.</title>
        <authorList>
            <person name="Gilroy R."/>
            <person name="Ravi A."/>
            <person name="Getino M."/>
            <person name="Pursley I."/>
            <person name="Horton D.L."/>
            <person name="Alikhan N.F."/>
            <person name="Baker D."/>
            <person name="Gharbi K."/>
            <person name="Hall N."/>
            <person name="Watson M."/>
            <person name="Adriaenssens E.M."/>
            <person name="Foster-Nyarko E."/>
            <person name="Jarju S."/>
            <person name="Secka A."/>
            <person name="Antonio M."/>
            <person name="Oren A."/>
            <person name="Chaudhuri R.R."/>
            <person name="La Ragione R."/>
            <person name="Hildebrand F."/>
            <person name="Pallen M.J."/>
        </authorList>
    </citation>
    <scope>NUCLEOTIDE SEQUENCE</scope>
    <source>
        <strain evidence="5">ChiGjej2B2-12916</strain>
    </source>
</reference>
<dbReference type="Gene3D" id="1.10.10.10">
    <property type="entry name" value="Winged helix-like DNA-binding domain superfamily/Winged helix DNA-binding domain"/>
    <property type="match status" value="1"/>
</dbReference>
<keyword evidence="1" id="KW-0805">Transcription regulation</keyword>
<dbReference type="PROSITE" id="PS50949">
    <property type="entry name" value="HTH_GNTR"/>
    <property type="match status" value="1"/>
</dbReference>
<keyword evidence="3" id="KW-0804">Transcription</keyword>
<proteinExistence type="predicted"/>
<dbReference type="GO" id="GO:0003677">
    <property type="term" value="F:DNA binding"/>
    <property type="evidence" value="ECO:0007669"/>
    <property type="project" value="UniProtKB-KW"/>
</dbReference>
<evidence type="ECO:0000256" key="3">
    <source>
        <dbReference type="ARBA" id="ARBA00023163"/>
    </source>
</evidence>
<reference evidence="5" key="1">
    <citation type="submission" date="2020-10" db="EMBL/GenBank/DDBJ databases">
        <authorList>
            <person name="Gilroy R."/>
        </authorList>
    </citation>
    <scope>NUCLEOTIDE SEQUENCE</scope>
    <source>
        <strain evidence="5">ChiGjej2B2-12916</strain>
    </source>
</reference>
<dbReference type="InterPro" id="IPR036390">
    <property type="entry name" value="WH_DNA-bd_sf"/>
</dbReference>
<name>A0A9D0YUG4_9FIRM</name>
<evidence type="ECO:0000259" key="4">
    <source>
        <dbReference type="PROSITE" id="PS50949"/>
    </source>
</evidence>
<dbReference type="CDD" id="cd07377">
    <property type="entry name" value="WHTH_GntR"/>
    <property type="match status" value="1"/>
</dbReference>
<evidence type="ECO:0000313" key="5">
    <source>
        <dbReference type="EMBL" id="HIQ61591.1"/>
    </source>
</evidence>
<evidence type="ECO:0000256" key="2">
    <source>
        <dbReference type="ARBA" id="ARBA00023125"/>
    </source>
</evidence>